<feature type="region of interest" description="Disordered" evidence="4">
    <location>
        <begin position="215"/>
        <end position="247"/>
    </location>
</feature>
<keyword evidence="3" id="KW-0539">Nucleus</keyword>
<evidence type="ECO:0000256" key="3">
    <source>
        <dbReference type="ARBA" id="ARBA00023242"/>
    </source>
</evidence>
<dbReference type="GeneID" id="107268884"/>
<gene>
    <name evidence="8" type="primary">LOC107268884</name>
</gene>
<feature type="region of interest" description="Disordered" evidence="4">
    <location>
        <begin position="271"/>
        <end position="300"/>
    </location>
</feature>
<proteinExistence type="inferred from homology"/>
<dbReference type="RefSeq" id="XP_015597587.1">
    <property type="nucleotide sequence ID" value="XM_015742101.2"/>
</dbReference>
<dbReference type="Pfam" id="PF16858">
    <property type="entry name" value="CNDH2_C"/>
    <property type="match status" value="1"/>
</dbReference>
<name>A0AAJ7BZT1_CEPCN</name>
<dbReference type="KEGG" id="ccin:107268884"/>
<organism evidence="7 8">
    <name type="scientific">Cephus cinctus</name>
    <name type="common">Wheat stem sawfly</name>
    <dbReference type="NCBI Taxonomy" id="211228"/>
    <lineage>
        <taxon>Eukaryota</taxon>
        <taxon>Metazoa</taxon>
        <taxon>Ecdysozoa</taxon>
        <taxon>Arthropoda</taxon>
        <taxon>Hexapoda</taxon>
        <taxon>Insecta</taxon>
        <taxon>Pterygota</taxon>
        <taxon>Neoptera</taxon>
        <taxon>Endopterygota</taxon>
        <taxon>Hymenoptera</taxon>
        <taxon>Cephoidea</taxon>
        <taxon>Cephidae</taxon>
        <taxon>Cephus</taxon>
    </lineage>
</organism>
<comment type="similarity">
    <text evidence="2">Belongs to the CND2 H2 (condensin-2 subunit 2) family.</text>
</comment>
<accession>A0AAJ7BZT1</accession>
<evidence type="ECO:0000256" key="2">
    <source>
        <dbReference type="ARBA" id="ARBA00007844"/>
    </source>
</evidence>
<evidence type="ECO:0000256" key="4">
    <source>
        <dbReference type="SAM" id="MobiDB-lite"/>
    </source>
</evidence>
<dbReference type="Proteomes" id="UP000694920">
    <property type="component" value="Unplaced"/>
</dbReference>
<evidence type="ECO:0000256" key="1">
    <source>
        <dbReference type="ARBA" id="ARBA00004123"/>
    </source>
</evidence>
<feature type="compositionally biased region" description="Basic and acidic residues" evidence="4">
    <location>
        <begin position="222"/>
        <end position="239"/>
    </location>
</feature>
<dbReference type="GO" id="GO:0003682">
    <property type="term" value="F:chromatin binding"/>
    <property type="evidence" value="ECO:0007669"/>
    <property type="project" value="TreeGrafter"/>
</dbReference>
<keyword evidence="7" id="KW-1185">Reference proteome</keyword>
<feature type="compositionally biased region" description="Polar residues" evidence="4">
    <location>
        <begin position="271"/>
        <end position="297"/>
    </location>
</feature>
<dbReference type="Pfam" id="PF06278">
    <property type="entry name" value="CNDH2_N"/>
    <property type="match status" value="1"/>
</dbReference>
<dbReference type="PANTHER" id="PTHR14324:SF3">
    <property type="entry name" value="CONDENSIN-2 COMPLEX SUBUNIT H2"/>
    <property type="match status" value="1"/>
</dbReference>
<evidence type="ECO:0000259" key="5">
    <source>
        <dbReference type="Pfam" id="PF06278"/>
    </source>
</evidence>
<feature type="region of interest" description="Disordered" evidence="4">
    <location>
        <begin position="83"/>
        <end position="106"/>
    </location>
</feature>
<dbReference type="GO" id="GO:0005634">
    <property type="term" value="C:nucleus"/>
    <property type="evidence" value="ECO:0007669"/>
    <property type="project" value="UniProtKB-SubCell"/>
</dbReference>
<comment type="subcellular location">
    <subcellularLocation>
        <location evidence="1">Nucleus</location>
    </subcellularLocation>
</comment>
<dbReference type="GO" id="GO:0010032">
    <property type="term" value="P:meiotic chromosome condensation"/>
    <property type="evidence" value="ECO:0007669"/>
    <property type="project" value="TreeGrafter"/>
</dbReference>
<dbReference type="PANTHER" id="PTHR14324">
    <property type="entry name" value="CONDENSIN-2 COMPLEX SUBUNIT H2"/>
    <property type="match status" value="1"/>
</dbReference>
<evidence type="ECO:0000313" key="8">
    <source>
        <dbReference type="RefSeq" id="XP_015597587.1"/>
    </source>
</evidence>
<reference evidence="8" key="1">
    <citation type="submission" date="2025-08" db="UniProtKB">
        <authorList>
            <consortium name="RefSeq"/>
        </authorList>
    </citation>
    <scope>IDENTIFICATION</scope>
</reference>
<feature type="region of interest" description="Disordered" evidence="4">
    <location>
        <begin position="317"/>
        <end position="389"/>
    </location>
</feature>
<feature type="domain" description="Condensin-2 complex subunit H2 C-terminal" evidence="6">
    <location>
        <begin position="609"/>
        <end position="727"/>
    </location>
</feature>
<dbReference type="InterPro" id="IPR031737">
    <property type="entry name" value="CNDH2_C"/>
</dbReference>
<feature type="domain" description="Condensin II complex subunit H2 N-terminal" evidence="5">
    <location>
        <begin position="18"/>
        <end position="106"/>
    </location>
</feature>
<dbReference type="GO" id="GO:0051306">
    <property type="term" value="P:mitotic sister chromatid separation"/>
    <property type="evidence" value="ECO:0007669"/>
    <property type="project" value="TreeGrafter"/>
</dbReference>
<protein>
    <submittedName>
        <fullName evidence="8">Uncharacterized protein LOC107268884 isoform X1</fullName>
    </submittedName>
</protein>
<dbReference type="InterPro" id="IPR031739">
    <property type="entry name" value="Ncaph2"/>
</dbReference>
<dbReference type="AlphaFoldDB" id="A0AAJ7BZT1"/>
<dbReference type="GO" id="GO:0000796">
    <property type="term" value="C:condensin complex"/>
    <property type="evidence" value="ECO:0007669"/>
    <property type="project" value="TreeGrafter"/>
</dbReference>
<feature type="compositionally biased region" description="Basic and acidic residues" evidence="4">
    <location>
        <begin position="91"/>
        <end position="100"/>
    </location>
</feature>
<feature type="compositionally biased region" description="Polar residues" evidence="4">
    <location>
        <begin position="358"/>
        <end position="371"/>
    </location>
</feature>
<dbReference type="InterPro" id="IPR009378">
    <property type="entry name" value="H2_N"/>
</dbReference>
<evidence type="ECO:0000313" key="7">
    <source>
        <dbReference type="Proteomes" id="UP000694920"/>
    </source>
</evidence>
<evidence type="ECO:0000259" key="6">
    <source>
        <dbReference type="Pfam" id="PF16858"/>
    </source>
</evidence>
<sequence length="746" mass="85574">MLNKILSNMSTLENLSSRLMMPAKDLADWNFPLAQVLEEYYKLLDKPSEINYGEAALVVQNSTNVYSRRVEYLFDKTVRMGENLHNSQSNEGEKKDATKEKKSKSKSNFDFNDFESINLSKEIGKSINLKEQRTNRKSIKLLNRRFTQLETNNSHLISPVEILDIHGEIIGKKYDFRCNQQVTMTGMLVDELTPNDFPVVTDMLDNNALLNPTQSSGYCSDSHQDCEPRHSELSSESNRKTRSLNVSGSSFDDLLETTVVSNQHDSDYCSLTASSELSPGSLKNYTSIGNRTSSPDRLSNDYVEHDREDFSELTLTENVNSPTGSHDADTNIISNNPEDEERTITDCQCNDKADSNERQTSSQEVDTTENNSNRERTIRGCSSSERDDDTVKLPVELEQRRSKRLKNANAAANDDNTKVLEPIPFKCGVPEKLPKRRTQFKLPCHISLLKFKSESRKRKPISEAKRKQRLTRNILEYESERKKMTMYSPTKQMFTIYKKEELEEFQKTCDLCFKSIRDYDIYNYEPVSTITMDLLGFKSNFANNDPLVDQLPYTTQNTSGSANIISTQSRLSPQPSTFTPPDTPEPEETFIADCSMDFDPEIQDDVPNYQTLIERRMLQLLQESDVQTELEQRVLNWHKSLKPKLLEAERRATFHIHEYSERILENLCDASTKKLSFESTFHQESPTEVARYFLATLQLANSYNIAIEHDEDLHQDMELILLNSETSTSTAISVISKTNSKKRRHL</sequence>